<dbReference type="Proteomes" id="UP001208690">
    <property type="component" value="Unassembled WGS sequence"/>
</dbReference>
<dbReference type="PROSITE" id="PS51257">
    <property type="entry name" value="PROKAR_LIPOPROTEIN"/>
    <property type="match status" value="1"/>
</dbReference>
<keyword evidence="2" id="KW-1185">Reference proteome</keyword>
<dbReference type="EMBL" id="JALIEB010000013">
    <property type="protein sequence ID" value="MCV3273231.1"/>
    <property type="molecule type" value="Genomic_DNA"/>
</dbReference>
<dbReference type="RefSeq" id="WP_220800884.1">
    <property type="nucleotide sequence ID" value="NZ_JALIEB010000013.1"/>
</dbReference>
<evidence type="ECO:0008006" key="3">
    <source>
        <dbReference type="Google" id="ProtNLM"/>
    </source>
</evidence>
<name>A0ABT3BI22_9RHOB</name>
<organism evidence="1 2">
    <name type="scientific">Roseobacter sinensis</name>
    <dbReference type="NCBI Taxonomy" id="2931391"/>
    <lineage>
        <taxon>Bacteria</taxon>
        <taxon>Pseudomonadati</taxon>
        <taxon>Pseudomonadota</taxon>
        <taxon>Alphaproteobacteria</taxon>
        <taxon>Rhodobacterales</taxon>
        <taxon>Roseobacteraceae</taxon>
        <taxon>Roseobacter</taxon>
    </lineage>
</organism>
<gene>
    <name evidence="1" type="ORF">MUB52_17495</name>
</gene>
<accession>A0ABT3BI22</accession>
<evidence type="ECO:0000313" key="2">
    <source>
        <dbReference type="Proteomes" id="UP001208690"/>
    </source>
</evidence>
<protein>
    <recommendedName>
        <fullName evidence="3">Lipoprotein</fullName>
    </recommendedName>
</protein>
<reference evidence="1 2" key="1">
    <citation type="submission" date="2022-04" db="EMBL/GenBank/DDBJ databases">
        <title>Roseobacter sp. WL0113 is a bacterium isolated from neritic sediment.</title>
        <authorList>
            <person name="Wang L."/>
            <person name="He W."/>
            <person name="Zhang D.-F."/>
        </authorList>
    </citation>
    <scope>NUCLEOTIDE SEQUENCE [LARGE SCALE GENOMIC DNA]</scope>
    <source>
        <strain evidence="1 2">WL0113</strain>
    </source>
</reference>
<evidence type="ECO:0000313" key="1">
    <source>
        <dbReference type="EMBL" id="MCV3273231.1"/>
    </source>
</evidence>
<proteinExistence type="predicted"/>
<comment type="caution">
    <text evidence="1">The sequence shown here is derived from an EMBL/GenBank/DDBJ whole genome shotgun (WGS) entry which is preliminary data.</text>
</comment>
<sequence length="55" mass="5991">MKTFSLVLLICTLAACSNYREPEANCFSFVSRGPAPLDCNFEALGGAELEYIANE</sequence>